<evidence type="ECO:0000313" key="4">
    <source>
        <dbReference type="Proteomes" id="UP000184052"/>
    </source>
</evidence>
<keyword evidence="4" id="KW-1185">Reference proteome</keyword>
<dbReference type="GO" id="GO:0016740">
    <property type="term" value="F:transferase activity"/>
    <property type="evidence" value="ECO:0007669"/>
    <property type="project" value="UniProtKB-KW"/>
</dbReference>
<evidence type="ECO:0000313" key="3">
    <source>
        <dbReference type="EMBL" id="SHI93739.1"/>
    </source>
</evidence>
<proteinExistence type="inferred from homology"/>
<name>A0A1M6F824_9FIRM</name>
<protein>
    <submittedName>
        <fullName evidence="3">TusA-related sulfurtransferase</fullName>
    </submittedName>
</protein>
<comment type="similarity">
    <text evidence="1">Belongs to the sulfur carrier protein TusA family.</text>
</comment>
<gene>
    <name evidence="3" type="ORF">SAMN02745751_01383</name>
</gene>
<evidence type="ECO:0000259" key="2">
    <source>
        <dbReference type="PROSITE" id="PS01148"/>
    </source>
</evidence>
<dbReference type="AlphaFoldDB" id="A0A1M6F824"/>
<reference evidence="3 4" key="1">
    <citation type="submission" date="2016-11" db="EMBL/GenBank/DDBJ databases">
        <authorList>
            <person name="Jaros S."/>
            <person name="Januszkiewicz K."/>
            <person name="Wedrychowicz H."/>
        </authorList>
    </citation>
    <scope>NUCLEOTIDE SEQUENCE [LARGE SCALE GENOMIC DNA]</scope>
    <source>
        <strain evidence="3 4">DSM 17477</strain>
    </source>
</reference>
<accession>A0A1M6F824</accession>
<feature type="domain" description="UPF0033" evidence="2">
    <location>
        <begin position="6"/>
        <end position="30"/>
    </location>
</feature>
<sequence>MADINIDVRGETCPVPLVEMRKAHRKASPGDRIIIRGTHAASKKEIPMAAEALSVIVESIEENEDEWIIVIRK</sequence>
<dbReference type="PANTHER" id="PTHR33279:SF18">
    <property type="entry name" value="SULFUR CARRIER PROTEIN MJ0990-RELATED"/>
    <property type="match status" value="1"/>
</dbReference>
<dbReference type="CDD" id="cd00291">
    <property type="entry name" value="SirA_YedF_YeeD"/>
    <property type="match status" value="1"/>
</dbReference>
<dbReference type="Pfam" id="PF01206">
    <property type="entry name" value="TusA"/>
    <property type="match status" value="1"/>
</dbReference>
<dbReference type="EMBL" id="FQZL01000008">
    <property type="protein sequence ID" value="SHI93739.1"/>
    <property type="molecule type" value="Genomic_DNA"/>
</dbReference>
<dbReference type="PANTHER" id="PTHR33279">
    <property type="entry name" value="SULFUR CARRIER PROTEIN YEDF-RELATED"/>
    <property type="match status" value="1"/>
</dbReference>
<evidence type="ECO:0000256" key="1">
    <source>
        <dbReference type="ARBA" id="ARBA00008984"/>
    </source>
</evidence>
<dbReference type="PROSITE" id="PS01148">
    <property type="entry name" value="UPF0033"/>
    <property type="match status" value="1"/>
</dbReference>
<dbReference type="OrthoDB" id="9801500at2"/>
<dbReference type="Proteomes" id="UP000184052">
    <property type="component" value="Unassembled WGS sequence"/>
</dbReference>
<dbReference type="InterPro" id="IPR001455">
    <property type="entry name" value="TusA-like"/>
</dbReference>
<dbReference type="SUPFAM" id="SSF64307">
    <property type="entry name" value="SirA-like"/>
    <property type="match status" value="1"/>
</dbReference>
<dbReference type="RefSeq" id="WP_073048852.1">
    <property type="nucleotide sequence ID" value="NZ_FQZL01000008.1"/>
</dbReference>
<dbReference type="Gene3D" id="3.30.110.40">
    <property type="entry name" value="TusA-like domain"/>
    <property type="match status" value="1"/>
</dbReference>
<organism evidence="3 4">
    <name type="scientific">Dethiosulfatibacter aminovorans DSM 17477</name>
    <dbReference type="NCBI Taxonomy" id="1121476"/>
    <lineage>
        <taxon>Bacteria</taxon>
        <taxon>Bacillati</taxon>
        <taxon>Bacillota</taxon>
        <taxon>Tissierellia</taxon>
        <taxon>Dethiosulfatibacter</taxon>
    </lineage>
</organism>
<keyword evidence="3" id="KW-0808">Transferase</keyword>
<dbReference type="InterPro" id="IPR036868">
    <property type="entry name" value="TusA-like_sf"/>
</dbReference>
<dbReference type="STRING" id="1121476.SAMN02745751_01383"/>